<organism evidence="1 2">
    <name type="scientific">Canicola haemoglobinophilus</name>
    <dbReference type="NCBI Taxonomy" id="733"/>
    <lineage>
        <taxon>Bacteria</taxon>
        <taxon>Pseudomonadati</taxon>
        <taxon>Pseudomonadota</taxon>
        <taxon>Gammaproteobacteria</taxon>
        <taxon>Pasteurellales</taxon>
        <taxon>Pasteurellaceae</taxon>
        <taxon>Canicola</taxon>
    </lineage>
</organism>
<dbReference type="AlphaFoldDB" id="A0A1V4B2X2"/>
<evidence type="ECO:0000313" key="2">
    <source>
        <dbReference type="Proteomes" id="UP000254329"/>
    </source>
</evidence>
<dbReference type="STRING" id="733.B0186_02765"/>
<dbReference type="EMBL" id="UGHF01000001">
    <property type="protein sequence ID" value="STO58905.1"/>
    <property type="molecule type" value="Genomic_DNA"/>
</dbReference>
<sequence>MALMPKFENGKKIYEGPSGTKYQYDLSNPMDKLAYELDLDAQMRDKLSLNLHRKLENGGGIYE</sequence>
<reference evidence="1 2" key="1">
    <citation type="submission" date="2018-06" db="EMBL/GenBank/DDBJ databases">
        <authorList>
            <consortium name="Pathogen Informatics"/>
            <person name="Doyle S."/>
        </authorList>
    </citation>
    <scope>NUCLEOTIDE SEQUENCE [LARGE SCALE GENOMIC DNA]</scope>
    <source>
        <strain evidence="1 2">NCTC1659</strain>
    </source>
</reference>
<evidence type="ECO:0000313" key="1">
    <source>
        <dbReference type="EMBL" id="STO58905.1"/>
    </source>
</evidence>
<proteinExistence type="predicted"/>
<protein>
    <submittedName>
        <fullName evidence="1">Uncharacterized protein</fullName>
    </submittedName>
</protein>
<accession>A0A1V4B2X2</accession>
<dbReference type="Proteomes" id="UP000254329">
    <property type="component" value="Unassembled WGS sequence"/>
</dbReference>
<gene>
    <name evidence="1" type="ORF">NCTC1659_00123</name>
</gene>
<name>A0A1V4B2X2_9PAST</name>
<dbReference type="RefSeq" id="WP_078217868.1">
    <property type="nucleotide sequence ID" value="NZ_MUXZ01000007.1"/>
</dbReference>
<keyword evidence="2" id="KW-1185">Reference proteome</keyword>